<dbReference type="Proteomes" id="UP000693898">
    <property type="component" value="Segment"/>
</dbReference>
<organism evidence="1 2">
    <name type="scientific">Aeromonas phage pAh6.2TG</name>
    <dbReference type="NCBI Taxonomy" id="2849625"/>
    <lineage>
        <taxon>Viruses</taxon>
        <taxon>Duplodnaviria</taxon>
        <taxon>Heunggongvirae</taxon>
        <taxon>Uroviricota</taxon>
        <taxon>Caudoviricetes</taxon>
        <taxon>Chaseviridae</taxon>
        <taxon>Nefertitivirinae</taxon>
        <taxon>Phayathaivirus</taxon>
        <taxon>Phayathaivirus pAh62TG</taxon>
    </lineage>
</organism>
<dbReference type="RefSeq" id="YP_010845237.1">
    <property type="nucleotide sequence ID" value="NC_079187.1"/>
</dbReference>
<keyword evidence="2" id="KW-1185">Reference proteome</keyword>
<name>A0A8F3C985_9CAUD</name>
<proteinExistence type="predicted"/>
<protein>
    <submittedName>
        <fullName evidence="1">Uncharacterized protein</fullName>
    </submittedName>
</protein>
<reference evidence="1" key="1">
    <citation type="submission" date="2021-06" db="EMBL/GenBank/DDBJ databases">
        <authorList>
            <person name="Le T.D."/>
        </authorList>
    </citation>
    <scope>NUCLEOTIDE SEQUENCE</scope>
</reference>
<evidence type="ECO:0000313" key="1">
    <source>
        <dbReference type="EMBL" id="QWY14052.1"/>
    </source>
</evidence>
<accession>A0A8F3C985</accession>
<sequence>MEKTIEGVVYQLVESPEPLKGMCEQCEGNRTQGLCLALGVECCSAVNKTKVWLIKEKSDES</sequence>
<dbReference type="EMBL" id="MZ336020">
    <property type="protein sequence ID" value="QWY14052.1"/>
    <property type="molecule type" value="Genomic_DNA"/>
</dbReference>
<dbReference type="GeneID" id="80832389"/>
<dbReference type="KEGG" id="vg:80832389"/>
<evidence type="ECO:0000313" key="2">
    <source>
        <dbReference type="Proteomes" id="UP000693898"/>
    </source>
</evidence>